<evidence type="ECO:0000259" key="6">
    <source>
        <dbReference type="PROSITE" id="PS50994"/>
    </source>
</evidence>
<dbReference type="OrthoDB" id="414945at2759"/>
<keyword evidence="2" id="KW-0479">Metal-binding</keyword>
<dbReference type="PANTHER" id="PTHR42648">
    <property type="entry name" value="TRANSPOSASE, PUTATIVE-RELATED"/>
    <property type="match status" value="1"/>
</dbReference>
<dbReference type="GO" id="GO:0003676">
    <property type="term" value="F:nucleic acid binding"/>
    <property type="evidence" value="ECO:0007669"/>
    <property type="project" value="InterPro"/>
</dbReference>
<dbReference type="InterPro" id="IPR043502">
    <property type="entry name" value="DNA/RNA_pol_sf"/>
</dbReference>
<evidence type="ECO:0000256" key="1">
    <source>
        <dbReference type="ARBA" id="ARBA00022670"/>
    </source>
</evidence>
<dbReference type="SUPFAM" id="SSF53098">
    <property type="entry name" value="Ribonuclease H-like"/>
    <property type="match status" value="1"/>
</dbReference>
<keyword evidence="8" id="KW-1185">Reference proteome</keyword>
<dbReference type="AlphaFoldDB" id="A0A2Z7D0U1"/>
<feature type="domain" description="Integrase catalytic" evidence="6">
    <location>
        <begin position="497"/>
        <end position="671"/>
    </location>
</feature>
<dbReference type="GO" id="GO:0004190">
    <property type="term" value="F:aspartic-type endopeptidase activity"/>
    <property type="evidence" value="ECO:0007669"/>
    <property type="project" value="UniProtKB-KW"/>
</dbReference>
<dbReference type="PROSITE" id="PS50994">
    <property type="entry name" value="INTEGRASE"/>
    <property type="match status" value="1"/>
</dbReference>
<evidence type="ECO:0000313" key="8">
    <source>
        <dbReference type="Proteomes" id="UP000250235"/>
    </source>
</evidence>
<feature type="region of interest" description="Disordered" evidence="5">
    <location>
        <begin position="769"/>
        <end position="789"/>
    </location>
</feature>
<dbReference type="EMBL" id="KQ992339">
    <property type="protein sequence ID" value="KZV50756.1"/>
    <property type="molecule type" value="Genomic_DNA"/>
</dbReference>
<dbReference type="InterPro" id="IPR057670">
    <property type="entry name" value="SH3_retrovirus"/>
</dbReference>
<dbReference type="Pfam" id="PF00665">
    <property type="entry name" value="rve"/>
    <property type="match status" value="1"/>
</dbReference>
<keyword evidence="3" id="KW-0064">Aspartyl protease</keyword>
<dbReference type="InterPro" id="IPR001584">
    <property type="entry name" value="Integrase_cat-core"/>
</dbReference>
<dbReference type="Proteomes" id="UP000250235">
    <property type="component" value="Unassembled WGS sequence"/>
</dbReference>
<name>A0A2Z7D0U1_9LAMI</name>
<dbReference type="GO" id="GO:0006508">
    <property type="term" value="P:proteolysis"/>
    <property type="evidence" value="ECO:0007669"/>
    <property type="project" value="UniProtKB-KW"/>
</dbReference>
<evidence type="ECO:0000313" key="7">
    <source>
        <dbReference type="EMBL" id="KZV50756.1"/>
    </source>
</evidence>
<proteinExistence type="predicted"/>
<protein>
    <recommendedName>
        <fullName evidence="6">Integrase catalytic domain-containing protein</fullName>
    </recommendedName>
</protein>
<keyword evidence="1" id="KW-0645">Protease</keyword>
<keyword evidence="4" id="KW-0378">Hydrolase</keyword>
<dbReference type="SUPFAM" id="SSF56672">
    <property type="entry name" value="DNA/RNA polymerases"/>
    <property type="match status" value="1"/>
</dbReference>
<evidence type="ECO:0000256" key="3">
    <source>
        <dbReference type="ARBA" id="ARBA00022750"/>
    </source>
</evidence>
<accession>A0A2Z7D0U1</accession>
<gene>
    <name evidence="7" type="ORF">F511_19388</name>
</gene>
<dbReference type="Pfam" id="PF07727">
    <property type="entry name" value="RVT_2"/>
    <property type="match status" value="1"/>
</dbReference>
<evidence type="ECO:0000256" key="2">
    <source>
        <dbReference type="ARBA" id="ARBA00022723"/>
    </source>
</evidence>
<dbReference type="InterPro" id="IPR039537">
    <property type="entry name" value="Retrotran_Ty1/copia-like"/>
</dbReference>
<feature type="compositionally biased region" description="Low complexity" evidence="5">
    <location>
        <begin position="776"/>
        <end position="787"/>
    </location>
</feature>
<organism evidence="7 8">
    <name type="scientific">Dorcoceras hygrometricum</name>
    <dbReference type="NCBI Taxonomy" id="472368"/>
    <lineage>
        <taxon>Eukaryota</taxon>
        <taxon>Viridiplantae</taxon>
        <taxon>Streptophyta</taxon>
        <taxon>Embryophyta</taxon>
        <taxon>Tracheophyta</taxon>
        <taxon>Spermatophyta</taxon>
        <taxon>Magnoliopsida</taxon>
        <taxon>eudicotyledons</taxon>
        <taxon>Gunneridae</taxon>
        <taxon>Pentapetalae</taxon>
        <taxon>asterids</taxon>
        <taxon>lamiids</taxon>
        <taxon>Lamiales</taxon>
        <taxon>Gesneriaceae</taxon>
        <taxon>Didymocarpoideae</taxon>
        <taxon>Trichosporeae</taxon>
        <taxon>Loxocarpinae</taxon>
        <taxon>Dorcoceras</taxon>
    </lineage>
</organism>
<dbReference type="GO" id="GO:0046872">
    <property type="term" value="F:metal ion binding"/>
    <property type="evidence" value="ECO:0007669"/>
    <property type="project" value="UniProtKB-KW"/>
</dbReference>
<dbReference type="InterPro" id="IPR013103">
    <property type="entry name" value="RVT_2"/>
</dbReference>
<dbReference type="Pfam" id="PF22936">
    <property type="entry name" value="Pol_BBD"/>
    <property type="match status" value="1"/>
</dbReference>
<dbReference type="GO" id="GO:0015074">
    <property type="term" value="P:DNA integration"/>
    <property type="evidence" value="ECO:0007669"/>
    <property type="project" value="InterPro"/>
</dbReference>
<evidence type="ECO:0000256" key="4">
    <source>
        <dbReference type="ARBA" id="ARBA00022801"/>
    </source>
</evidence>
<dbReference type="Gene3D" id="3.30.420.10">
    <property type="entry name" value="Ribonuclease H-like superfamily/Ribonuclease H"/>
    <property type="match status" value="1"/>
</dbReference>
<dbReference type="Pfam" id="PF13976">
    <property type="entry name" value="gag_pre-integrs"/>
    <property type="match status" value="1"/>
</dbReference>
<sequence length="1104" mass="124821">MVVALTAKNKLGFVDNSIDQPRSDDLLYGSWTRCNSMVISWILNSVTRDIADSLMYMPTAREMWVDLHDRFHESNAPRVYQIKKMLNGLQQGAMDISSYYTKLRILWDELRDYQPTSVCNCGSMKEWIAYQNQECVMHFLTGLNESYAQIRAQVLMMEPFPIIVFALVVQEERQRSIHHGTAKISIDHHVSLNNVNSNIVNSTTTPRVQRSGKGDKVVCSHCHFRNHTVDKCYKLHGYPPGHPKLKQQLPQSNAQVHQISSIMQDNSSAPGDSLTQNQCKQLIEFLSSKLHFGHSSQVEPQQHESSTSCFTGICSTVSHNSSITHTDWVLDTGATHHICCSLSMFHSSKLVNSKIMLPNTLTIQVTTTSSVFLTNDLILHDVLYVPEFQFNLLSISSLTKNLACSVSFMSDSCHIQDFKRTKTIGMGKRLGNLYVLIKSSITSPSYVCNVSVPKPELLHCRMGHPSPNKLSSLHNILHFDSTDVDINLCHVCHMSKQKRLPFESHNKTAAHSFELLHIDVWGPFSMYSIDGYRFFLTIVDDHTHFTWVYMLRSKSEVSSILPLFCRMVDTQFGAKIKSFRSDNAPELGFINLFSELGIVHTYSCVERPQQNSIVERKHQHILNVSRALMFQSSVPIDYWSDCIVTSVYLINRTPSSSLHHKTPFELLHGKPPAYSHLKIFGCLCYASTLMSSRHKVSPRAIKCVFRGYPPGYRGYKLLNLDTNEILISRDVIFHEHEFPFQNTSNSDSQPSDIFSDNLLPVHSQLNNSHTIPDPISSKSKQQSRSQRILQPPHHLQDYHCYMLSSSPSTSTSHPLCNFVNYSKLSPLHRNLVNNISSIVEPTTFPQAVAIPEWKQAMSDELKALELNHTWSIVSLPLGKSVVGCRWVYKAKFAADGSLQRYKARLVAKGYTQQEGLDYLETFSPVAKMVTVRTLLALAAARGWSLIQLDVNNAFLHGELDEEVYMSLPPGYSSEGGPLPPQAVCKLHKSLYGLKQASRQWFAKFSSTLLSVGFSQSHADNSLFIKVRDNVFLVLLVYVDDIVIATNNEEAASELKSFLNNKFKLKDLGKLKYFLGIELARSSRGISICQRNYAMNFLVCVLSLN</sequence>
<dbReference type="InterPro" id="IPR012337">
    <property type="entry name" value="RNaseH-like_sf"/>
</dbReference>
<reference evidence="7 8" key="1">
    <citation type="journal article" date="2015" name="Proc. Natl. Acad. Sci. U.S.A.">
        <title>The resurrection genome of Boea hygrometrica: A blueprint for survival of dehydration.</title>
        <authorList>
            <person name="Xiao L."/>
            <person name="Yang G."/>
            <person name="Zhang L."/>
            <person name="Yang X."/>
            <person name="Zhao S."/>
            <person name="Ji Z."/>
            <person name="Zhou Q."/>
            <person name="Hu M."/>
            <person name="Wang Y."/>
            <person name="Chen M."/>
            <person name="Xu Y."/>
            <person name="Jin H."/>
            <person name="Xiao X."/>
            <person name="Hu G."/>
            <person name="Bao F."/>
            <person name="Hu Y."/>
            <person name="Wan P."/>
            <person name="Li L."/>
            <person name="Deng X."/>
            <person name="Kuang T."/>
            <person name="Xiang C."/>
            <person name="Zhu J.K."/>
            <person name="Oliver M.J."/>
            <person name="He Y."/>
        </authorList>
    </citation>
    <scope>NUCLEOTIDE SEQUENCE [LARGE SCALE GENOMIC DNA]</scope>
    <source>
        <strain evidence="8">cv. XS01</strain>
    </source>
</reference>
<dbReference type="InterPro" id="IPR036397">
    <property type="entry name" value="RNaseH_sf"/>
</dbReference>
<dbReference type="PANTHER" id="PTHR42648:SF31">
    <property type="entry name" value="RNA-DIRECTED DNA POLYMERASE"/>
    <property type="match status" value="1"/>
</dbReference>
<dbReference type="InterPro" id="IPR025724">
    <property type="entry name" value="GAG-pre-integrase_dom"/>
</dbReference>
<evidence type="ECO:0000256" key="5">
    <source>
        <dbReference type="SAM" id="MobiDB-lite"/>
    </source>
</evidence>
<dbReference type="InterPro" id="IPR054722">
    <property type="entry name" value="PolX-like_BBD"/>
</dbReference>
<dbReference type="Pfam" id="PF25597">
    <property type="entry name" value="SH3_retrovirus"/>
    <property type="match status" value="1"/>
</dbReference>